<reference evidence="1 2" key="1">
    <citation type="submission" date="2016-11" db="EMBL/GenBank/DDBJ databases">
        <title>Draft Genome Sequences of Nine Cyanobacterial Strains from Diverse Habitats.</title>
        <authorList>
            <person name="Zhu T."/>
            <person name="Hou S."/>
            <person name="Lu X."/>
            <person name="Hess W.R."/>
        </authorList>
    </citation>
    <scope>NUCLEOTIDE SEQUENCE [LARGE SCALE GENOMIC DNA]</scope>
    <source>
        <strain evidence="1 2">IAM M-71</strain>
    </source>
</reference>
<protein>
    <recommendedName>
        <fullName evidence="3">DUF2808 domain-containing protein</fullName>
    </recommendedName>
</protein>
<gene>
    <name evidence="1" type="ORF">NIES2119_11520</name>
</gene>
<dbReference type="AlphaFoldDB" id="A0A1U7ILV0"/>
<dbReference type="RefSeq" id="WP_073593612.1">
    <property type="nucleotide sequence ID" value="NZ_MRCE01000009.1"/>
</dbReference>
<evidence type="ECO:0008006" key="3">
    <source>
        <dbReference type="Google" id="ProtNLM"/>
    </source>
</evidence>
<dbReference type="EMBL" id="MRCE01000009">
    <property type="protein sequence ID" value="OKH38172.1"/>
    <property type="molecule type" value="Genomic_DNA"/>
</dbReference>
<evidence type="ECO:0000313" key="1">
    <source>
        <dbReference type="EMBL" id="OKH38172.1"/>
    </source>
</evidence>
<dbReference type="OrthoDB" id="487227at2"/>
<dbReference type="Proteomes" id="UP000185860">
    <property type="component" value="Unassembled WGS sequence"/>
</dbReference>
<evidence type="ECO:0000313" key="2">
    <source>
        <dbReference type="Proteomes" id="UP000185860"/>
    </source>
</evidence>
<comment type="caution">
    <text evidence="1">The sequence shown here is derived from an EMBL/GenBank/DDBJ whole genome shotgun (WGS) entry which is preliminary data.</text>
</comment>
<proteinExistence type="predicted"/>
<accession>A0A1U7ILV0</accession>
<dbReference type="Pfam" id="PF10989">
    <property type="entry name" value="DUF2808"/>
    <property type="match status" value="1"/>
</dbReference>
<dbReference type="InterPro" id="IPR021256">
    <property type="entry name" value="DUF2808"/>
</dbReference>
<organism evidence="1 2">
    <name type="scientific">[Phormidium ambiguum] IAM M-71</name>
    <dbReference type="NCBI Taxonomy" id="454136"/>
    <lineage>
        <taxon>Bacteria</taxon>
        <taxon>Bacillati</taxon>
        <taxon>Cyanobacteriota</taxon>
        <taxon>Cyanophyceae</taxon>
        <taxon>Oscillatoriophycideae</taxon>
        <taxon>Aerosakkonematales</taxon>
        <taxon>Aerosakkonemataceae</taxon>
        <taxon>Floridanema</taxon>
    </lineage>
</organism>
<name>A0A1U7ILV0_9CYAN</name>
<sequence length="159" mass="17057">MKSLIHHSLSALLFATTTVVTPIMIPAAQAQMVFKFNAPVITDSGVLGSSHFIRIAVLGMSLEDLMISLPIQMQAFQGVKITDRTGKEIPANIAMNEKNITITFAQPVTPETNLTVELTGVRMVPGTETTLLYGVTAQREGIRGEIPVGTAIVNIPDRG</sequence>